<evidence type="ECO:0000256" key="2">
    <source>
        <dbReference type="SAM" id="SignalP"/>
    </source>
</evidence>
<dbReference type="Proteomes" id="UP001482620">
    <property type="component" value="Unassembled WGS sequence"/>
</dbReference>
<reference evidence="3 4" key="1">
    <citation type="submission" date="2021-06" db="EMBL/GenBank/DDBJ databases">
        <authorList>
            <person name="Palmer J.M."/>
        </authorList>
    </citation>
    <scope>NUCLEOTIDE SEQUENCE [LARGE SCALE GENOMIC DNA]</scope>
    <source>
        <strain evidence="4">if_2019</strain>
        <tissue evidence="3">Muscle</tissue>
    </source>
</reference>
<comment type="caution">
    <text evidence="3">The sequence shown here is derived from an EMBL/GenBank/DDBJ whole genome shotgun (WGS) entry which is preliminary data.</text>
</comment>
<evidence type="ECO:0008006" key="5">
    <source>
        <dbReference type="Google" id="ProtNLM"/>
    </source>
</evidence>
<keyword evidence="2" id="KW-0732">Signal</keyword>
<feature type="region of interest" description="Disordered" evidence="1">
    <location>
        <begin position="78"/>
        <end position="104"/>
    </location>
</feature>
<feature type="compositionally biased region" description="Polar residues" evidence="1">
    <location>
        <begin position="86"/>
        <end position="95"/>
    </location>
</feature>
<sequence>MAPIMAVSELRCLFVFVFCVFLCFLSHSTVVSGHNSVGSYSRDELLNIRESSLGIFFTIIHPSELHRTPDEQIRSTLWDTPPKASKGTSHTTAFNPSGKCPLPK</sequence>
<evidence type="ECO:0000313" key="4">
    <source>
        <dbReference type="Proteomes" id="UP001482620"/>
    </source>
</evidence>
<gene>
    <name evidence="3" type="ORF">ILYODFUR_037846</name>
</gene>
<protein>
    <recommendedName>
        <fullName evidence="5">Secreted protein</fullName>
    </recommendedName>
</protein>
<keyword evidence="4" id="KW-1185">Reference proteome</keyword>
<name>A0ABV0T3S5_9TELE</name>
<evidence type="ECO:0000256" key="1">
    <source>
        <dbReference type="SAM" id="MobiDB-lite"/>
    </source>
</evidence>
<proteinExistence type="predicted"/>
<evidence type="ECO:0000313" key="3">
    <source>
        <dbReference type="EMBL" id="MEQ2227449.1"/>
    </source>
</evidence>
<feature type="chain" id="PRO_5046003171" description="Secreted protein" evidence="2">
    <location>
        <begin position="34"/>
        <end position="104"/>
    </location>
</feature>
<accession>A0ABV0T3S5</accession>
<feature type="signal peptide" evidence="2">
    <location>
        <begin position="1"/>
        <end position="33"/>
    </location>
</feature>
<dbReference type="EMBL" id="JAHRIQ010020313">
    <property type="protein sequence ID" value="MEQ2227449.1"/>
    <property type="molecule type" value="Genomic_DNA"/>
</dbReference>
<organism evidence="3 4">
    <name type="scientific">Ilyodon furcidens</name>
    <name type="common">goldbreast splitfin</name>
    <dbReference type="NCBI Taxonomy" id="33524"/>
    <lineage>
        <taxon>Eukaryota</taxon>
        <taxon>Metazoa</taxon>
        <taxon>Chordata</taxon>
        <taxon>Craniata</taxon>
        <taxon>Vertebrata</taxon>
        <taxon>Euteleostomi</taxon>
        <taxon>Actinopterygii</taxon>
        <taxon>Neopterygii</taxon>
        <taxon>Teleostei</taxon>
        <taxon>Neoteleostei</taxon>
        <taxon>Acanthomorphata</taxon>
        <taxon>Ovalentaria</taxon>
        <taxon>Atherinomorphae</taxon>
        <taxon>Cyprinodontiformes</taxon>
        <taxon>Goodeidae</taxon>
        <taxon>Ilyodon</taxon>
    </lineage>
</organism>